<keyword evidence="2" id="KW-1185">Reference proteome</keyword>
<sequence>MTWQHAESREKVVTAADGQCVMMEIQGHTQWNLHVRADENVTEEIWHDLKVGCELSQASVVPRNTVDDAGITRNIETKRKIMGGTEHSGVIDASHGYGNWIADGTNVGKVLAEETLTDQRHAATRIQTRPMDNGERQVEGDWDFHIILTRHHCTGRKERGCSHNGTG</sequence>
<gene>
    <name evidence="1" type="ORF">BJ508DRAFT_306394</name>
</gene>
<accession>A0A3N4IBN1</accession>
<protein>
    <submittedName>
        <fullName evidence="1">Uncharacterized protein</fullName>
    </submittedName>
</protein>
<dbReference type="AlphaFoldDB" id="A0A3N4IBN1"/>
<dbReference type="Proteomes" id="UP000275078">
    <property type="component" value="Unassembled WGS sequence"/>
</dbReference>
<organism evidence="1 2">
    <name type="scientific">Ascobolus immersus RN42</name>
    <dbReference type="NCBI Taxonomy" id="1160509"/>
    <lineage>
        <taxon>Eukaryota</taxon>
        <taxon>Fungi</taxon>
        <taxon>Dikarya</taxon>
        <taxon>Ascomycota</taxon>
        <taxon>Pezizomycotina</taxon>
        <taxon>Pezizomycetes</taxon>
        <taxon>Pezizales</taxon>
        <taxon>Ascobolaceae</taxon>
        <taxon>Ascobolus</taxon>
    </lineage>
</organism>
<evidence type="ECO:0000313" key="2">
    <source>
        <dbReference type="Proteomes" id="UP000275078"/>
    </source>
</evidence>
<evidence type="ECO:0000313" key="1">
    <source>
        <dbReference type="EMBL" id="RPA81560.1"/>
    </source>
</evidence>
<reference evidence="1 2" key="1">
    <citation type="journal article" date="2018" name="Nat. Ecol. Evol.">
        <title>Pezizomycetes genomes reveal the molecular basis of ectomycorrhizal truffle lifestyle.</title>
        <authorList>
            <person name="Murat C."/>
            <person name="Payen T."/>
            <person name="Noel B."/>
            <person name="Kuo A."/>
            <person name="Morin E."/>
            <person name="Chen J."/>
            <person name="Kohler A."/>
            <person name="Krizsan K."/>
            <person name="Balestrini R."/>
            <person name="Da Silva C."/>
            <person name="Montanini B."/>
            <person name="Hainaut M."/>
            <person name="Levati E."/>
            <person name="Barry K.W."/>
            <person name="Belfiori B."/>
            <person name="Cichocki N."/>
            <person name="Clum A."/>
            <person name="Dockter R.B."/>
            <person name="Fauchery L."/>
            <person name="Guy J."/>
            <person name="Iotti M."/>
            <person name="Le Tacon F."/>
            <person name="Lindquist E.A."/>
            <person name="Lipzen A."/>
            <person name="Malagnac F."/>
            <person name="Mello A."/>
            <person name="Molinier V."/>
            <person name="Miyauchi S."/>
            <person name="Poulain J."/>
            <person name="Riccioni C."/>
            <person name="Rubini A."/>
            <person name="Sitrit Y."/>
            <person name="Splivallo R."/>
            <person name="Traeger S."/>
            <person name="Wang M."/>
            <person name="Zifcakova L."/>
            <person name="Wipf D."/>
            <person name="Zambonelli A."/>
            <person name="Paolocci F."/>
            <person name="Nowrousian M."/>
            <person name="Ottonello S."/>
            <person name="Baldrian P."/>
            <person name="Spatafora J.W."/>
            <person name="Henrissat B."/>
            <person name="Nagy L.G."/>
            <person name="Aury J.M."/>
            <person name="Wincker P."/>
            <person name="Grigoriev I.V."/>
            <person name="Bonfante P."/>
            <person name="Martin F.M."/>
        </authorList>
    </citation>
    <scope>NUCLEOTIDE SEQUENCE [LARGE SCALE GENOMIC DNA]</scope>
    <source>
        <strain evidence="1 2">RN42</strain>
    </source>
</reference>
<name>A0A3N4IBN1_ASCIM</name>
<proteinExistence type="predicted"/>
<dbReference type="EMBL" id="ML119678">
    <property type="protein sequence ID" value="RPA81560.1"/>
    <property type="molecule type" value="Genomic_DNA"/>
</dbReference>